<name>A0A1D1V0W5_RAMVA</name>
<reference evidence="1 2" key="1">
    <citation type="journal article" date="2016" name="Nat. Commun.">
        <title>Extremotolerant tardigrade genome and improved radiotolerance of human cultured cells by tardigrade-unique protein.</title>
        <authorList>
            <person name="Hashimoto T."/>
            <person name="Horikawa D.D."/>
            <person name="Saito Y."/>
            <person name="Kuwahara H."/>
            <person name="Kozuka-Hata H."/>
            <person name="Shin-I T."/>
            <person name="Minakuchi Y."/>
            <person name="Ohishi K."/>
            <person name="Motoyama A."/>
            <person name="Aizu T."/>
            <person name="Enomoto A."/>
            <person name="Kondo K."/>
            <person name="Tanaka S."/>
            <person name="Hara Y."/>
            <person name="Koshikawa S."/>
            <person name="Sagara H."/>
            <person name="Miura T."/>
            <person name="Yokobori S."/>
            <person name="Miyagawa K."/>
            <person name="Suzuki Y."/>
            <person name="Kubo T."/>
            <person name="Oyama M."/>
            <person name="Kohara Y."/>
            <person name="Fujiyama A."/>
            <person name="Arakawa K."/>
            <person name="Katayama T."/>
            <person name="Toyoda A."/>
            <person name="Kunieda T."/>
        </authorList>
    </citation>
    <scope>NUCLEOTIDE SEQUENCE [LARGE SCALE GENOMIC DNA]</scope>
    <source>
        <strain evidence="1 2">YOKOZUNA-1</strain>
    </source>
</reference>
<sequence>MLAFFIRSTVLSYTIACWPCSVNYAFRITCLIWFLPHFGIERSCKSTKASRRFCDFVNFSQHTTRQHSKYTKKTSDEMHTGFQTINVCSNKLTSPKAIPKISVTQVKITSTP</sequence>
<protein>
    <submittedName>
        <fullName evidence="1">Uncharacterized protein</fullName>
    </submittedName>
</protein>
<dbReference type="AlphaFoldDB" id="A0A1D1V0W5"/>
<proteinExistence type="predicted"/>
<evidence type="ECO:0000313" key="1">
    <source>
        <dbReference type="EMBL" id="GAU93207.1"/>
    </source>
</evidence>
<accession>A0A1D1V0W5</accession>
<dbReference type="Proteomes" id="UP000186922">
    <property type="component" value="Unassembled WGS sequence"/>
</dbReference>
<evidence type="ECO:0000313" key="2">
    <source>
        <dbReference type="Proteomes" id="UP000186922"/>
    </source>
</evidence>
<keyword evidence="2" id="KW-1185">Reference proteome</keyword>
<gene>
    <name evidence="1" type="primary">RvY_05180-1</name>
    <name evidence="1" type="synonym">RvY_05180.1</name>
    <name evidence="1" type="ORF">RvY_05180</name>
</gene>
<dbReference type="EMBL" id="BDGG01000002">
    <property type="protein sequence ID" value="GAU93207.1"/>
    <property type="molecule type" value="Genomic_DNA"/>
</dbReference>
<organism evidence="1 2">
    <name type="scientific">Ramazzottius varieornatus</name>
    <name type="common">Water bear</name>
    <name type="synonym">Tardigrade</name>
    <dbReference type="NCBI Taxonomy" id="947166"/>
    <lineage>
        <taxon>Eukaryota</taxon>
        <taxon>Metazoa</taxon>
        <taxon>Ecdysozoa</taxon>
        <taxon>Tardigrada</taxon>
        <taxon>Eutardigrada</taxon>
        <taxon>Parachela</taxon>
        <taxon>Hypsibioidea</taxon>
        <taxon>Ramazzottiidae</taxon>
        <taxon>Ramazzottius</taxon>
    </lineage>
</organism>
<comment type="caution">
    <text evidence="1">The sequence shown here is derived from an EMBL/GenBank/DDBJ whole genome shotgun (WGS) entry which is preliminary data.</text>
</comment>